<proteinExistence type="inferred from homology"/>
<dbReference type="GO" id="GO:0006518">
    <property type="term" value="P:peptide metabolic process"/>
    <property type="evidence" value="ECO:0007669"/>
    <property type="project" value="TreeGrafter"/>
</dbReference>
<dbReference type="Gene3D" id="1.10.1370.10">
    <property type="entry name" value="Neurolysin, domain 3"/>
    <property type="match status" value="1"/>
</dbReference>
<dbReference type="GO" id="GO:0006508">
    <property type="term" value="P:proteolysis"/>
    <property type="evidence" value="ECO:0007669"/>
    <property type="project" value="UniProtKB-KW"/>
</dbReference>
<dbReference type="Gene3D" id="1.10.1370.40">
    <property type="match status" value="1"/>
</dbReference>
<dbReference type="InterPro" id="IPR034005">
    <property type="entry name" value="M3A_DCP"/>
</dbReference>
<evidence type="ECO:0000313" key="14">
    <source>
        <dbReference type="Proteomes" id="UP000058857"/>
    </source>
</evidence>
<dbReference type="PANTHER" id="PTHR11804:SF84">
    <property type="entry name" value="SACCHAROLYSIN"/>
    <property type="match status" value="1"/>
</dbReference>
<evidence type="ECO:0000259" key="11">
    <source>
        <dbReference type="Pfam" id="PF01432"/>
    </source>
</evidence>
<reference evidence="13 14" key="1">
    <citation type="journal article" date="2015" name="PLoS Negl. Trop. Dis.">
        <title>Distribution of Plasmids in Distinct Leptospira Pathogenic Species.</title>
        <authorList>
            <person name="Wang Y."/>
            <person name="Zhuang X."/>
            <person name="Zhong Y."/>
            <person name="Zhang C."/>
            <person name="Zhang Y."/>
            <person name="Zeng L."/>
            <person name="Zhu Y."/>
            <person name="He P."/>
            <person name="Dong K."/>
            <person name="Pal U."/>
            <person name="Guo X."/>
            <person name="Qin J."/>
        </authorList>
    </citation>
    <scope>NUCLEOTIDE SEQUENCE [LARGE SCALE GENOMIC DNA]</scope>
    <source>
        <strain evidence="13 14">56604</strain>
    </source>
</reference>
<dbReference type="EMBL" id="CP012029">
    <property type="protein sequence ID" value="ALO25227.1"/>
    <property type="molecule type" value="Genomic_DNA"/>
</dbReference>
<feature type="domain" description="Oligopeptidase A N-terminal" evidence="12">
    <location>
        <begin position="33"/>
        <end position="149"/>
    </location>
</feature>
<evidence type="ECO:0000256" key="8">
    <source>
        <dbReference type="ARBA" id="ARBA00026100"/>
    </source>
</evidence>
<dbReference type="InterPro" id="IPR045090">
    <property type="entry name" value="Pept_M3A_M3B"/>
</dbReference>
<keyword evidence="3 9" id="KW-0479">Metal-binding</keyword>
<dbReference type="InterPro" id="IPR024079">
    <property type="entry name" value="MetalloPept_cat_dom_sf"/>
</dbReference>
<keyword evidence="4 9" id="KW-0378">Hydrolase</keyword>
<dbReference type="Pfam" id="PF01432">
    <property type="entry name" value="Peptidase_M3"/>
    <property type="match status" value="1"/>
</dbReference>
<dbReference type="GO" id="GO:0004222">
    <property type="term" value="F:metalloendopeptidase activity"/>
    <property type="evidence" value="ECO:0007669"/>
    <property type="project" value="UniProtKB-EC"/>
</dbReference>
<evidence type="ECO:0000256" key="1">
    <source>
        <dbReference type="ARBA" id="ARBA00006040"/>
    </source>
</evidence>
<dbReference type="PATRIC" id="fig|280505.15.peg.879"/>
<evidence type="ECO:0000256" key="3">
    <source>
        <dbReference type="ARBA" id="ARBA00022723"/>
    </source>
</evidence>
<evidence type="ECO:0000256" key="4">
    <source>
        <dbReference type="ARBA" id="ARBA00022801"/>
    </source>
</evidence>
<evidence type="ECO:0000256" key="10">
    <source>
        <dbReference type="SAM" id="MobiDB-lite"/>
    </source>
</evidence>
<evidence type="ECO:0000256" key="2">
    <source>
        <dbReference type="ARBA" id="ARBA00022670"/>
    </source>
</evidence>
<feature type="compositionally biased region" description="Gly residues" evidence="10">
    <location>
        <begin position="1"/>
        <end position="10"/>
    </location>
</feature>
<sequence length="664" mass="76498">MDEVSKGGGKLAEMLPEFKTDDPEGTKNSILKKIEKIREELPILLRKKERTYDRVIRPLNDLVQEMQIEFTVLAHLNSVKNSEQIQALYTEILPEITAFYSDLGQNEELNLVYQEILKNENDTLNVPQKKVLQDAITQFKLSGIGLPPEIKKRIQEIQVRISDLDNQFSQNLLDATNSFELVLDRIEDVEGIPESDLNAAKTEDGKYRFTLHMPSYMAYMTYGPNRSIRESLYKAYTTRAPQNGKLIEDILRLRNELAKLLGYRNYVELSLATKVADSGEVVLKFLRDLAKQVKSIAEREFVDLSNFAKTLGIDTLQAYDTAFVSEKLMKSRFDFDEEKTRPYFEKESVVSGTFQFLNKLFGLEFRKTFAQVWEEKVQVYDIYRSGKLLSRLYLDLESRKDKQGGAWMHNWHSRNRISDKEVLPTAFVVCNFPVSTKDSPSLLKHRDVVTFFHEMGHALHHLCTKIEEPPVSGINGVEWDAVEFPSQFLENFATEAEVLKIFGKHHKTGETIPDSMIVKLKETKNFLSAMGIVRQLEFSLFDILIHEKNYTEEEVHSILQNVRKEVAVVIPPEYNRFQNGFSHIFSGGYAAGYYSYKWAEVMSADAFFAFVDKGFFDPELCNAYFTEILEKGGSENAMILFKRLLGRDPEVGSLLKLYELKESY</sequence>
<keyword evidence="5 9" id="KW-0862">Zinc</keyword>
<evidence type="ECO:0000313" key="13">
    <source>
        <dbReference type="EMBL" id="ALO25227.1"/>
    </source>
</evidence>
<dbReference type="CDD" id="cd06456">
    <property type="entry name" value="M3A_DCP"/>
    <property type="match status" value="1"/>
</dbReference>
<feature type="domain" description="Peptidase M3A/M3B catalytic" evidence="11">
    <location>
        <begin position="220"/>
        <end position="656"/>
    </location>
</feature>
<comment type="similarity">
    <text evidence="1 9">Belongs to the peptidase M3 family.</text>
</comment>
<evidence type="ECO:0000259" key="12">
    <source>
        <dbReference type="Pfam" id="PF19310"/>
    </source>
</evidence>
<organism evidence="13">
    <name type="scientific">Leptospira borgpetersenii serovar Ballum</name>
    <dbReference type="NCBI Taxonomy" id="280505"/>
    <lineage>
        <taxon>Bacteria</taxon>
        <taxon>Pseudomonadati</taxon>
        <taxon>Spirochaetota</taxon>
        <taxon>Spirochaetia</taxon>
        <taxon>Leptospirales</taxon>
        <taxon>Leptospiraceae</taxon>
        <taxon>Leptospira</taxon>
    </lineage>
</organism>
<keyword evidence="6 9" id="KW-0482">Metalloprotease</keyword>
<evidence type="ECO:0000256" key="6">
    <source>
        <dbReference type="ARBA" id="ARBA00023049"/>
    </source>
</evidence>
<name>A0A0S2INH4_LEPBO</name>
<dbReference type="GO" id="GO:0046872">
    <property type="term" value="F:metal ion binding"/>
    <property type="evidence" value="ECO:0007669"/>
    <property type="project" value="UniProtKB-UniRule"/>
</dbReference>
<comment type="cofactor">
    <cofactor evidence="9">
        <name>Zn(2+)</name>
        <dbReference type="ChEBI" id="CHEBI:29105"/>
    </cofactor>
    <text evidence="9">Binds 1 zinc ion.</text>
</comment>
<protein>
    <recommendedName>
        <fullName evidence="8">oligopeptidase A</fullName>
        <ecNumber evidence="8">3.4.24.70</ecNumber>
    </recommendedName>
</protein>
<dbReference type="Proteomes" id="UP000058857">
    <property type="component" value="Chromosome 1"/>
</dbReference>
<dbReference type="EC" id="3.4.24.70" evidence="8"/>
<dbReference type="SUPFAM" id="SSF55486">
    <property type="entry name" value="Metalloproteases ('zincins'), catalytic domain"/>
    <property type="match status" value="1"/>
</dbReference>
<feature type="region of interest" description="Disordered" evidence="10">
    <location>
        <begin position="1"/>
        <end position="24"/>
    </location>
</feature>
<comment type="catalytic activity">
    <reaction evidence="7">
        <text>Hydrolysis of oligopeptides, with broad specificity. Gly or Ala commonly occur as P1 or P1' residues, but more distant residues are also important, as is shown by the fact that Z-Gly-Pro-Gly-|-Gly-Pro-Ala is cleaved, but not Z-(Gly)(5).</text>
        <dbReference type="EC" id="3.4.24.70"/>
    </reaction>
</comment>
<dbReference type="GO" id="GO:0005829">
    <property type="term" value="C:cytosol"/>
    <property type="evidence" value="ECO:0007669"/>
    <property type="project" value="UniProtKB-ARBA"/>
</dbReference>
<gene>
    <name evidence="13" type="ORF">LBBP_00905</name>
</gene>
<dbReference type="FunFam" id="3.40.390.10:FF:000009">
    <property type="entry name" value="Oligopeptidase A"/>
    <property type="match status" value="1"/>
</dbReference>
<evidence type="ECO:0000256" key="7">
    <source>
        <dbReference type="ARBA" id="ARBA00024603"/>
    </source>
</evidence>
<dbReference type="Pfam" id="PF19310">
    <property type="entry name" value="TOP_N"/>
    <property type="match status" value="1"/>
</dbReference>
<dbReference type="PANTHER" id="PTHR11804">
    <property type="entry name" value="PROTEASE M3 THIMET OLIGOPEPTIDASE-RELATED"/>
    <property type="match status" value="1"/>
</dbReference>
<keyword evidence="2 9" id="KW-0645">Protease</keyword>
<accession>A0A0S2INH4</accession>
<evidence type="ECO:0000256" key="5">
    <source>
        <dbReference type="ARBA" id="ARBA00022833"/>
    </source>
</evidence>
<dbReference type="InterPro" id="IPR001567">
    <property type="entry name" value="Pept_M3A_M3B_dom"/>
</dbReference>
<dbReference type="AlphaFoldDB" id="A0A0S2INH4"/>
<evidence type="ECO:0000256" key="9">
    <source>
        <dbReference type="RuleBase" id="RU003435"/>
    </source>
</evidence>
<dbReference type="Gene3D" id="3.40.390.10">
    <property type="entry name" value="Collagenase (Catalytic Domain)"/>
    <property type="match status" value="1"/>
</dbReference>
<dbReference type="InterPro" id="IPR024077">
    <property type="entry name" value="Neurolysin/TOP_dom2"/>
</dbReference>
<dbReference type="InterPro" id="IPR045666">
    <property type="entry name" value="OpdA_N"/>
</dbReference>